<evidence type="ECO:0000256" key="10">
    <source>
        <dbReference type="ARBA" id="ARBA00023176"/>
    </source>
</evidence>
<dbReference type="Proteomes" id="UP000314986">
    <property type="component" value="Unassembled WGS sequence"/>
</dbReference>
<dbReference type="Gene3D" id="2.60.120.290">
    <property type="entry name" value="Spermadhesin, CUB domain"/>
    <property type="match status" value="1"/>
</dbReference>
<dbReference type="FunFam" id="2.60.120.290:FF:000021">
    <property type="entry name" value="Low-density lipoprotein receptor-related protein 12"/>
    <property type="match status" value="1"/>
</dbReference>
<dbReference type="Pfam" id="PF00431">
    <property type="entry name" value="CUB"/>
    <property type="match status" value="1"/>
</dbReference>
<proteinExistence type="predicted"/>
<keyword evidence="4" id="KW-0732">Signal</keyword>
<evidence type="ECO:0000313" key="15">
    <source>
        <dbReference type="Ensembl" id="ENSCMIP00000020352.1"/>
    </source>
</evidence>
<dbReference type="GO" id="GO:0005905">
    <property type="term" value="C:clathrin-coated pit"/>
    <property type="evidence" value="ECO:0007669"/>
    <property type="project" value="UniProtKB-KW"/>
</dbReference>
<evidence type="ECO:0000256" key="5">
    <source>
        <dbReference type="ARBA" id="ARBA00022737"/>
    </source>
</evidence>
<evidence type="ECO:0000256" key="8">
    <source>
        <dbReference type="ARBA" id="ARBA00023157"/>
    </source>
</evidence>
<keyword evidence="3" id="KW-0812">Transmembrane</keyword>
<keyword evidence="10" id="KW-0168">Coated pit</keyword>
<comment type="subcellular location">
    <subcellularLocation>
        <location evidence="12">Membrane</location>
        <location evidence="12">Coated pit</location>
    </subcellularLocation>
    <subcellularLocation>
        <location evidence="1">Membrane</location>
        <topology evidence="1">Single-pass type I membrane protein</topology>
    </subcellularLocation>
</comment>
<protein>
    <recommendedName>
        <fullName evidence="14">CUB domain-containing protein</fullName>
    </recommendedName>
</protein>
<reference evidence="15" key="4">
    <citation type="submission" date="2025-08" db="UniProtKB">
        <authorList>
            <consortium name="Ensembl"/>
        </authorList>
    </citation>
    <scope>IDENTIFICATION</scope>
</reference>
<dbReference type="SMART" id="SM00042">
    <property type="entry name" value="CUB"/>
    <property type="match status" value="1"/>
</dbReference>
<dbReference type="AlphaFoldDB" id="A0A4W3HZL2"/>
<keyword evidence="5" id="KW-0677">Repeat</keyword>
<dbReference type="InParanoid" id="A0A4W3HZL2"/>
<sequence length="161" mass="17952">ISENSVLGEKYDSGSAHISGISTACGNAPEQLRAPSGIITSPGWPLNYPTRANCSWYIRANTEEIITISFQDFDVQSSAWCSADWLTIGTYKNLEGTRVCGSSIPGPYISSQEHVWIKFHSDDRYTRKGFRLSYITGIDTIFFNSDVPLVLCYPRCCSFWA</sequence>
<evidence type="ECO:0000313" key="16">
    <source>
        <dbReference type="Proteomes" id="UP000314986"/>
    </source>
</evidence>
<evidence type="ECO:0000256" key="4">
    <source>
        <dbReference type="ARBA" id="ARBA00022729"/>
    </source>
</evidence>
<keyword evidence="8" id="KW-1015">Disulfide bond</keyword>
<comment type="caution">
    <text evidence="13">Lacks conserved residue(s) required for the propagation of feature annotation.</text>
</comment>
<evidence type="ECO:0000256" key="12">
    <source>
        <dbReference type="ARBA" id="ARBA00037878"/>
    </source>
</evidence>
<dbReference type="PANTHER" id="PTHR24251">
    <property type="entry name" value="OVOCHYMASE-RELATED"/>
    <property type="match status" value="1"/>
</dbReference>
<evidence type="ECO:0000256" key="3">
    <source>
        <dbReference type="ARBA" id="ARBA00022692"/>
    </source>
</evidence>
<dbReference type="PROSITE" id="PS01180">
    <property type="entry name" value="CUB"/>
    <property type="match status" value="1"/>
</dbReference>
<dbReference type="SUPFAM" id="SSF49854">
    <property type="entry name" value="Spermadhesin, CUB domain"/>
    <property type="match status" value="1"/>
</dbReference>
<evidence type="ECO:0000256" key="2">
    <source>
        <dbReference type="ARBA" id="ARBA00022583"/>
    </source>
</evidence>
<keyword evidence="11" id="KW-0325">Glycoprotein</keyword>
<organism evidence="15 16">
    <name type="scientific">Callorhinchus milii</name>
    <name type="common">Ghost shark</name>
    <dbReference type="NCBI Taxonomy" id="7868"/>
    <lineage>
        <taxon>Eukaryota</taxon>
        <taxon>Metazoa</taxon>
        <taxon>Chordata</taxon>
        <taxon>Craniata</taxon>
        <taxon>Vertebrata</taxon>
        <taxon>Chondrichthyes</taxon>
        <taxon>Holocephali</taxon>
        <taxon>Chimaeriformes</taxon>
        <taxon>Callorhinchidae</taxon>
        <taxon>Callorhinchus</taxon>
    </lineage>
</organism>
<dbReference type="CDD" id="cd00041">
    <property type="entry name" value="CUB"/>
    <property type="match status" value="1"/>
</dbReference>
<reference evidence="16" key="1">
    <citation type="journal article" date="2006" name="Science">
        <title>Ancient noncoding elements conserved in the human genome.</title>
        <authorList>
            <person name="Venkatesh B."/>
            <person name="Kirkness E.F."/>
            <person name="Loh Y.H."/>
            <person name="Halpern A.L."/>
            <person name="Lee A.P."/>
            <person name="Johnson J."/>
            <person name="Dandona N."/>
            <person name="Viswanathan L.D."/>
            <person name="Tay A."/>
            <person name="Venter J.C."/>
            <person name="Strausberg R.L."/>
            <person name="Brenner S."/>
        </authorList>
    </citation>
    <scope>NUCLEOTIDE SEQUENCE [LARGE SCALE GENOMIC DNA]</scope>
</reference>
<dbReference type="InterPro" id="IPR000859">
    <property type="entry name" value="CUB_dom"/>
</dbReference>
<name>A0A4W3HZL2_CALMI</name>
<keyword evidence="2" id="KW-0254">Endocytosis</keyword>
<evidence type="ECO:0000256" key="11">
    <source>
        <dbReference type="ARBA" id="ARBA00023180"/>
    </source>
</evidence>
<keyword evidence="16" id="KW-1185">Reference proteome</keyword>
<dbReference type="InterPro" id="IPR035914">
    <property type="entry name" value="Sperma_CUB_dom_sf"/>
</dbReference>
<dbReference type="OMA" id="WYIRANT"/>
<dbReference type="GeneTree" id="ENSGT00940000158307"/>
<evidence type="ECO:0000256" key="6">
    <source>
        <dbReference type="ARBA" id="ARBA00022989"/>
    </source>
</evidence>
<evidence type="ECO:0000256" key="1">
    <source>
        <dbReference type="ARBA" id="ARBA00004479"/>
    </source>
</evidence>
<reference evidence="15" key="5">
    <citation type="submission" date="2025-09" db="UniProtKB">
        <authorList>
            <consortium name="Ensembl"/>
        </authorList>
    </citation>
    <scope>IDENTIFICATION</scope>
</reference>
<dbReference type="GO" id="GO:0006897">
    <property type="term" value="P:endocytosis"/>
    <property type="evidence" value="ECO:0007669"/>
    <property type="project" value="UniProtKB-KW"/>
</dbReference>
<reference evidence="16" key="3">
    <citation type="journal article" date="2014" name="Nature">
        <title>Elephant shark genome provides unique insights into gnathostome evolution.</title>
        <authorList>
            <consortium name="International Elephant Shark Genome Sequencing Consortium"/>
            <person name="Venkatesh B."/>
            <person name="Lee A.P."/>
            <person name="Ravi V."/>
            <person name="Maurya A.K."/>
            <person name="Lian M.M."/>
            <person name="Swann J.B."/>
            <person name="Ohta Y."/>
            <person name="Flajnik M.F."/>
            <person name="Sutoh Y."/>
            <person name="Kasahara M."/>
            <person name="Hoon S."/>
            <person name="Gangu V."/>
            <person name="Roy S.W."/>
            <person name="Irimia M."/>
            <person name="Korzh V."/>
            <person name="Kondrychyn I."/>
            <person name="Lim Z.W."/>
            <person name="Tay B.H."/>
            <person name="Tohari S."/>
            <person name="Kong K.W."/>
            <person name="Ho S."/>
            <person name="Lorente-Galdos B."/>
            <person name="Quilez J."/>
            <person name="Marques-Bonet T."/>
            <person name="Raney B.J."/>
            <person name="Ingham P.W."/>
            <person name="Tay A."/>
            <person name="Hillier L.W."/>
            <person name="Minx P."/>
            <person name="Boehm T."/>
            <person name="Wilson R.K."/>
            <person name="Brenner S."/>
            <person name="Warren W.C."/>
        </authorList>
    </citation>
    <scope>NUCLEOTIDE SEQUENCE [LARGE SCALE GENOMIC DNA]</scope>
</reference>
<reference evidence="16" key="2">
    <citation type="journal article" date="2007" name="PLoS Biol.">
        <title>Survey sequencing and comparative analysis of the elephant shark (Callorhinchus milii) genome.</title>
        <authorList>
            <person name="Venkatesh B."/>
            <person name="Kirkness E.F."/>
            <person name="Loh Y.H."/>
            <person name="Halpern A.L."/>
            <person name="Lee A.P."/>
            <person name="Johnson J."/>
            <person name="Dandona N."/>
            <person name="Viswanathan L.D."/>
            <person name="Tay A."/>
            <person name="Venter J.C."/>
            <person name="Strausberg R.L."/>
            <person name="Brenner S."/>
        </authorList>
    </citation>
    <scope>NUCLEOTIDE SEQUENCE [LARGE SCALE GENOMIC DNA]</scope>
</reference>
<evidence type="ECO:0000256" key="7">
    <source>
        <dbReference type="ARBA" id="ARBA00023136"/>
    </source>
</evidence>
<evidence type="ECO:0000256" key="13">
    <source>
        <dbReference type="PROSITE-ProRule" id="PRU00059"/>
    </source>
</evidence>
<evidence type="ECO:0000256" key="9">
    <source>
        <dbReference type="ARBA" id="ARBA00023170"/>
    </source>
</evidence>
<dbReference type="Ensembl" id="ENSCMIT00000020724.1">
    <property type="protein sequence ID" value="ENSCMIP00000020352.1"/>
    <property type="gene ID" value="ENSCMIG00000009387.1"/>
</dbReference>
<keyword evidence="6" id="KW-1133">Transmembrane helix</keyword>
<keyword evidence="9" id="KW-0675">Receptor</keyword>
<accession>A0A4W3HZL2</accession>
<keyword evidence="7" id="KW-0472">Membrane</keyword>
<feature type="domain" description="CUB" evidence="14">
    <location>
        <begin position="25"/>
        <end position="137"/>
    </location>
</feature>
<dbReference type="STRING" id="7868.ENSCMIP00000020352"/>
<evidence type="ECO:0000259" key="14">
    <source>
        <dbReference type="PROSITE" id="PS01180"/>
    </source>
</evidence>